<dbReference type="Proteomes" id="UP001234297">
    <property type="component" value="Chromosome 6"/>
</dbReference>
<dbReference type="EMBL" id="CM056814">
    <property type="protein sequence ID" value="KAJ8627853.1"/>
    <property type="molecule type" value="Genomic_DNA"/>
</dbReference>
<evidence type="ECO:0000313" key="2">
    <source>
        <dbReference type="Proteomes" id="UP001234297"/>
    </source>
</evidence>
<proteinExistence type="predicted"/>
<evidence type="ECO:0000313" key="1">
    <source>
        <dbReference type="EMBL" id="KAJ8627853.1"/>
    </source>
</evidence>
<organism evidence="1 2">
    <name type="scientific">Persea americana</name>
    <name type="common">Avocado</name>
    <dbReference type="NCBI Taxonomy" id="3435"/>
    <lineage>
        <taxon>Eukaryota</taxon>
        <taxon>Viridiplantae</taxon>
        <taxon>Streptophyta</taxon>
        <taxon>Embryophyta</taxon>
        <taxon>Tracheophyta</taxon>
        <taxon>Spermatophyta</taxon>
        <taxon>Magnoliopsida</taxon>
        <taxon>Magnoliidae</taxon>
        <taxon>Laurales</taxon>
        <taxon>Lauraceae</taxon>
        <taxon>Persea</taxon>
    </lineage>
</organism>
<reference evidence="1 2" key="1">
    <citation type="journal article" date="2022" name="Hortic Res">
        <title>A haplotype resolved chromosomal level avocado genome allows analysis of novel avocado genes.</title>
        <authorList>
            <person name="Nath O."/>
            <person name="Fletcher S.J."/>
            <person name="Hayward A."/>
            <person name="Shaw L.M."/>
            <person name="Masouleh A.K."/>
            <person name="Furtado A."/>
            <person name="Henry R.J."/>
            <person name="Mitter N."/>
        </authorList>
    </citation>
    <scope>NUCLEOTIDE SEQUENCE [LARGE SCALE GENOMIC DNA]</scope>
    <source>
        <strain evidence="2">cv. Hass</strain>
    </source>
</reference>
<keyword evidence="2" id="KW-1185">Reference proteome</keyword>
<protein>
    <submittedName>
        <fullName evidence="1">Uncharacterized protein</fullName>
    </submittedName>
</protein>
<name>A0ACC2L489_PERAE</name>
<accession>A0ACC2L489</accession>
<sequence>MGVRDLLYSATDKLKQNVPALTPVTNACQSSYRASCTIASSVYKAVTVDGAEKVKDYLPDSQAQEKIKRIAKEVAVPELLRFTRIRGLVQSYRILRDPLSSSVHAIKKFEHQAEELKLIQKEYGELRKLREEVEKIKHDNKILKEPVMDHNISLETGGDAKA</sequence>
<gene>
    <name evidence="1" type="ORF">MRB53_021160</name>
</gene>
<comment type="caution">
    <text evidence="1">The sequence shown here is derived from an EMBL/GenBank/DDBJ whole genome shotgun (WGS) entry which is preliminary data.</text>
</comment>